<keyword evidence="2" id="KW-0472">Membrane</keyword>
<feature type="compositionally biased region" description="Basic and acidic residues" evidence="1">
    <location>
        <begin position="743"/>
        <end position="761"/>
    </location>
</feature>
<keyword evidence="2" id="KW-1133">Transmembrane helix</keyword>
<feature type="region of interest" description="Disordered" evidence="1">
    <location>
        <begin position="128"/>
        <end position="183"/>
    </location>
</feature>
<accession>A0A1B0GE33</accession>
<dbReference type="EMBL" id="CCAG010012086">
    <property type="status" value="NOT_ANNOTATED_CDS"/>
    <property type="molecule type" value="Genomic_DNA"/>
</dbReference>
<dbReference type="Proteomes" id="UP000092444">
    <property type="component" value="Unassembled WGS sequence"/>
</dbReference>
<dbReference type="EnsemblMetazoa" id="GMOY011558-RA">
    <property type="protein sequence ID" value="GMOY011558-PA"/>
    <property type="gene ID" value="GMOY011558"/>
</dbReference>
<protein>
    <submittedName>
        <fullName evidence="3">Uncharacterized protein</fullName>
    </submittedName>
</protein>
<feature type="compositionally biased region" description="Polar residues" evidence="1">
    <location>
        <begin position="596"/>
        <end position="610"/>
    </location>
</feature>
<feature type="region of interest" description="Disordered" evidence="1">
    <location>
        <begin position="222"/>
        <end position="351"/>
    </location>
</feature>
<name>A0A1B0GE33_GLOMM</name>
<evidence type="ECO:0000313" key="3">
    <source>
        <dbReference type="EnsemblMetazoa" id="GMOY011558-PA"/>
    </source>
</evidence>
<sequence>MISKFECYTKRLVIGSLSLSINLCVEVFKFFLVMVLTYGIGQFLFVYLERHFPSLCECPRRTPKDTSKKTPIQDFTLQTGKVWKRSQVTKGIESDEEMKSLWEADNTQSDHPYADSSTDPMHNEDEEWRMSTVDSTNTSSADSDESEELTSPLKEHRKQHSPTDSKEQKIVKRKMEKATQTTGSWKKSLEKNVDAKRSYKDSIIKEMLPNYLKSIDGRNGLGVTVPRPTKKTRGPRQYGSSPVTKRKLVEQFESSEKKESDLFKTPKKVRGDGTSSILFTPNRNLGYETDFDEKDRTVLTPQQERRSTQDFLRPIPIVQTKLADTSESPGHQTPRKRGTVRREEEDEFHPDEVVISKSTFVAPDFVAPKTATKGADEYGTTAKYGHTRKSAQARLERHPNGNDLKVTPKKRAVSSETWDQSSQSPGHPLSQIPKTTHDKAPQSRKKYESEFDEMDRTTAKSKYPRKSAEARLETHPSEDDLKGMVKLRHIASDAWDQPTKSPIHPVPQTPVKVLEEKMRPERKKYEDELDETDKSIPKPKYARKSAEPRLETHANEENLKGTSKRRVASDTWDTPTQSAKRPVTQKIPEETALLTRAQTPKSRQPRQSAQARLEAHPSEDDLKGMSKLRRIASDAWDLHTKSTVPQTPFKANGEKVSPQRKKYEDELVETDKSIPKPKYARKSAEPRLETHANEENLKGTSKRRVASDTWDAPTQSSKRPVAQRTPEERAQRTQPPKHRHPRQSAEARLETHPSEDNDIRFAKAGRFASEALHAPPQSPTRPLLNITGEDRTPMTRQKNIDERYLNENNHSVSPPHYRKKDENTKSERRPTQVELMGTPKKRRFLSDAWDQTPQSTTRRKTD</sequence>
<feature type="compositionally biased region" description="Polar residues" evidence="1">
    <location>
        <begin position="273"/>
        <end position="283"/>
    </location>
</feature>
<feature type="compositionally biased region" description="Polar residues" evidence="1">
    <location>
        <begin position="132"/>
        <end position="141"/>
    </location>
</feature>
<organism evidence="3 4">
    <name type="scientific">Glossina morsitans morsitans</name>
    <name type="common">Savannah tsetse fly</name>
    <dbReference type="NCBI Taxonomy" id="37546"/>
    <lineage>
        <taxon>Eukaryota</taxon>
        <taxon>Metazoa</taxon>
        <taxon>Ecdysozoa</taxon>
        <taxon>Arthropoda</taxon>
        <taxon>Hexapoda</taxon>
        <taxon>Insecta</taxon>
        <taxon>Pterygota</taxon>
        <taxon>Neoptera</taxon>
        <taxon>Endopterygota</taxon>
        <taxon>Diptera</taxon>
        <taxon>Brachycera</taxon>
        <taxon>Muscomorpha</taxon>
        <taxon>Hippoboscoidea</taxon>
        <taxon>Glossinidae</taxon>
        <taxon>Glossina</taxon>
    </lineage>
</organism>
<keyword evidence="4" id="KW-1185">Reference proteome</keyword>
<feature type="compositionally biased region" description="Basic and acidic residues" evidence="1">
    <location>
        <begin position="682"/>
        <end position="697"/>
    </location>
</feature>
<feature type="compositionally biased region" description="Basic and acidic residues" evidence="1">
    <location>
        <begin position="613"/>
        <end position="624"/>
    </location>
</feature>
<feature type="compositionally biased region" description="Basic and acidic residues" evidence="1">
    <location>
        <begin position="161"/>
        <end position="170"/>
    </location>
</feature>
<evidence type="ECO:0000313" key="4">
    <source>
        <dbReference type="Proteomes" id="UP000092444"/>
    </source>
</evidence>
<evidence type="ECO:0000256" key="2">
    <source>
        <dbReference type="SAM" id="Phobius"/>
    </source>
</evidence>
<proteinExistence type="predicted"/>
<reference evidence="3" key="1">
    <citation type="submission" date="2020-05" db="UniProtKB">
        <authorList>
            <consortium name="EnsemblMetazoa"/>
        </authorList>
    </citation>
    <scope>IDENTIFICATION</scope>
    <source>
        <strain evidence="3">Yale</strain>
    </source>
</reference>
<feature type="compositionally biased region" description="Basic and acidic residues" evidence="1">
    <location>
        <begin position="247"/>
        <end position="264"/>
    </location>
</feature>
<keyword evidence="2" id="KW-0812">Transmembrane</keyword>
<feature type="compositionally biased region" description="Basic and acidic residues" evidence="1">
    <location>
        <begin position="788"/>
        <end position="805"/>
    </location>
</feature>
<feature type="compositionally biased region" description="Basic and acidic residues" evidence="1">
    <location>
        <begin position="435"/>
        <end position="458"/>
    </location>
</feature>
<feature type="compositionally biased region" description="Basic and acidic residues" evidence="1">
    <location>
        <begin position="819"/>
        <end position="831"/>
    </location>
</feature>
<evidence type="ECO:0000256" key="1">
    <source>
        <dbReference type="SAM" id="MobiDB-lite"/>
    </source>
</evidence>
<feature type="transmembrane region" description="Helical" evidence="2">
    <location>
        <begin position="21"/>
        <end position="48"/>
    </location>
</feature>
<feature type="compositionally biased region" description="Basic and acidic residues" evidence="1">
    <location>
        <begin position="513"/>
        <end position="536"/>
    </location>
</feature>
<dbReference type="AlphaFoldDB" id="A0A1B0GE33"/>
<feature type="region of interest" description="Disordered" evidence="1">
    <location>
        <begin position="367"/>
        <end position="862"/>
    </location>
</feature>
<feature type="compositionally biased region" description="Basic and acidic residues" evidence="1">
    <location>
        <begin position="293"/>
        <end position="308"/>
    </location>
</feature>
<feature type="compositionally biased region" description="Basic and acidic residues" evidence="1">
    <location>
        <begin position="661"/>
        <end position="674"/>
    </location>
</feature>
<feature type="compositionally biased region" description="Polar residues" evidence="1">
    <location>
        <begin position="414"/>
        <end position="425"/>
    </location>
</feature>
<feature type="compositionally biased region" description="Basic and acidic residues" evidence="1">
    <location>
        <begin position="544"/>
        <end position="559"/>
    </location>
</feature>
<dbReference type="VEuPathDB" id="VectorBase:GMOY011558"/>
<feature type="compositionally biased region" description="Polar residues" evidence="1">
    <location>
        <begin position="322"/>
        <end position="331"/>
    </location>
</feature>
<feature type="compositionally biased region" description="Basic and acidic residues" evidence="1">
    <location>
        <begin position="466"/>
        <end position="483"/>
    </location>
</feature>